<dbReference type="Gene3D" id="3.40.50.2000">
    <property type="entry name" value="Glycogen Phosphorylase B"/>
    <property type="match status" value="2"/>
</dbReference>
<dbReference type="RefSeq" id="WP_377767550.1">
    <property type="nucleotide sequence ID" value="NZ_JBHULB010000017.1"/>
</dbReference>
<dbReference type="CDD" id="cd03789">
    <property type="entry name" value="GT9_LPS_heptosyltransferase"/>
    <property type="match status" value="1"/>
</dbReference>
<protein>
    <submittedName>
        <fullName evidence="3">Glycosyltransferase family 9 protein</fullName>
    </submittedName>
</protein>
<keyword evidence="2" id="KW-0808">Transferase</keyword>
<keyword evidence="1" id="KW-0328">Glycosyltransferase</keyword>
<reference evidence="4" key="1">
    <citation type="journal article" date="2019" name="Int. J. Syst. Evol. Microbiol.">
        <title>The Global Catalogue of Microorganisms (GCM) 10K type strain sequencing project: providing services to taxonomists for standard genome sequencing and annotation.</title>
        <authorList>
            <consortium name="The Broad Institute Genomics Platform"/>
            <consortium name="The Broad Institute Genome Sequencing Center for Infectious Disease"/>
            <person name="Wu L."/>
            <person name="Ma J."/>
        </authorList>
    </citation>
    <scope>NUCLEOTIDE SEQUENCE [LARGE SCALE GENOMIC DNA]</scope>
    <source>
        <strain evidence="4">KCTC 52368</strain>
    </source>
</reference>
<dbReference type="InterPro" id="IPR051199">
    <property type="entry name" value="LPS_LOS_Heptosyltrfase"/>
</dbReference>
<evidence type="ECO:0000313" key="4">
    <source>
        <dbReference type="Proteomes" id="UP001597526"/>
    </source>
</evidence>
<dbReference type="Proteomes" id="UP001597526">
    <property type="component" value="Unassembled WGS sequence"/>
</dbReference>
<sequence>MDKNKTYHLLIIRLSAMGDIAMTVPVLLHLTNTYPELKITVLTKDFFKPIFSEIPNISIYGADVKEKHKGIFGLWKLYRELKLLHIDAVADLHNVLRSNILKFFFWFSGTPFQKIDKGRKEKKVLTSGEPNFFRPLKTTHQRYAEVFKSLNFPIRLQENFTLPKQEIAVRLPDLSCPKTQKWIGIAPFAAFSGKTYPYKLMQEVVDKLNASGNYQILLFGGGNHEKQLLEAWEEKFVNCVSVVGKMSFTQELSIISNLNIMLSMDSGNAHLAANYGVPVVTLWGVTHPYAGFAPFGQPADNALLADREKFPLIPTSIYGNKVPDGYKDVMKTILADDVVQKVIEVIH</sequence>
<dbReference type="EMBL" id="JBHULB010000017">
    <property type="protein sequence ID" value="MFD2588010.1"/>
    <property type="molecule type" value="Genomic_DNA"/>
</dbReference>
<accession>A0ABW5MXW4</accession>
<name>A0ABW5MXW4_9FLAO</name>
<evidence type="ECO:0000256" key="1">
    <source>
        <dbReference type="ARBA" id="ARBA00022676"/>
    </source>
</evidence>
<comment type="caution">
    <text evidence="3">The sequence shown here is derived from an EMBL/GenBank/DDBJ whole genome shotgun (WGS) entry which is preliminary data.</text>
</comment>
<dbReference type="InterPro" id="IPR002201">
    <property type="entry name" value="Glyco_trans_9"/>
</dbReference>
<dbReference type="SUPFAM" id="SSF53756">
    <property type="entry name" value="UDP-Glycosyltransferase/glycogen phosphorylase"/>
    <property type="match status" value="1"/>
</dbReference>
<evidence type="ECO:0000256" key="2">
    <source>
        <dbReference type="ARBA" id="ARBA00022679"/>
    </source>
</evidence>
<dbReference type="PANTHER" id="PTHR30160">
    <property type="entry name" value="TETRAACYLDISACCHARIDE 4'-KINASE-RELATED"/>
    <property type="match status" value="1"/>
</dbReference>
<evidence type="ECO:0000313" key="3">
    <source>
        <dbReference type="EMBL" id="MFD2588010.1"/>
    </source>
</evidence>
<keyword evidence="4" id="KW-1185">Reference proteome</keyword>
<proteinExistence type="predicted"/>
<gene>
    <name evidence="3" type="ORF">ACFSQJ_13780</name>
</gene>
<organism evidence="3 4">
    <name type="scientific">Croceitalea marina</name>
    <dbReference type="NCBI Taxonomy" id="1775166"/>
    <lineage>
        <taxon>Bacteria</taxon>
        <taxon>Pseudomonadati</taxon>
        <taxon>Bacteroidota</taxon>
        <taxon>Flavobacteriia</taxon>
        <taxon>Flavobacteriales</taxon>
        <taxon>Flavobacteriaceae</taxon>
        <taxon>Croceitalea</taxon>
    </lineage>
</organism>
<dbReference type="Pfam" id="PF01075">
    <property type="entry name" value="Glyco_transf_9"/>
    <property type="match status" value="1"/>
</dbReference>
<dbReference type="PANTHER" id="PTHR30160:SF22">
    <property type="entry name" value="LIPOPOLYSACCHARIDE CORE BIOSYNTHESIS PROTEIN"/>
    <property type="match status" value="1"/>
</dbReference>